<keyword evidence="2" id="KW-1185">Reference proteome</keyword>
<name>A0ABS7GKT3_9BACT</name>
<proteinExistence type="predicted"/>
<organism evidence="1 2">
    <name type="scientific">Chitinophaga rhizophila</name>
    <dbReference type="NCBI Taxonomy" id="2866212"/>
    <lineage>
        <taxon>Bacteria</taxon>
        <taxon>Pseudomonadati</taxon>
        <taxon>Bacteroidota</taxon>
        <taxon>Chitinophagia</taxon>
        <taxon>Chitinophagales</taxon>
        <taxon>Chitinophagaceae</taxon>
        <taxon>Chitinophaga</taxon>
    </lineage>
</organism>
<accession>A0ABS7GKT3</accession>
<dbReference type="RefSeq" id="WP_220253656.1">
    <property type="nucleotide sequence ID" value="NZ_JAICCF010000007.1"/>
</dbReference>
<reference evidence="1 2" key="1">
    <citation type="submission" date="2021-08" db="EMBL/GenBank/DDBJ databases">
        <title>The genome sequence of Chitinophaga sp. B61.</title>
        <authorList>
            <person name="Zhang X."/>
        </authorList>
    </citation>
    <scope>NUCLEOTIDE SEQUENCE [LARGE SCALE GENOMIC DNA]</scope>
    <source>
        <strain evidence="1 2">B61</strain>
    </source>
</reference>
<evidence type="ECO:0000313" key="2">
    <source>
        <dbReference type="Proteomes" id="UP000812961"/>
    </source>
</evidence>
<dbReference type="Proteomes" id="UP000812961">
    <property type="component" value="Unassembled WGS sequence"/>
</dbReference>
<protein>
    <submittedName>
        <fullName evidence="1">Uncharacterized protein</fullName>
    </submittedName>
</protein>
<evidence type="ECO:0000313" key="1">
    <source>
        <dbReference type="EMBL" id="MBW8688330.1"/>
    </source>
</evidence>
<dbReference type="EMBL" id="JAICCF010000007">
    <property type="protein sequence ID" value="MBW8688330.1"/>
    <property type="molecule type" value="Genomic_DNA"/>
</dbReference>
<comment type="caution">
    <text evidence="1">The sequence shown here is derived from an EMBL/GenBank/DDBJ whole genome shotgun (WGS) entry which is preliminary data.</text>
</comment>
<gene>
    <name evidence="1" type="ORF">K1Y79_28600</name>
</gene>
<sequence length="79" mass="8792">MYHDIKTNKISKLVITGAALSVERLFIAYLDIAEIKFDKIRAKGTFYYELLTDKITLNGKSALSVLTIAANPEVTVAEE</sequence>